<dbReference type="SUPFAM" id="SSF46785">
    <property type="entry name" value="Winged helix' DNA-binding domain"/>
    <property type="match status" value="1"/>
</dbReference>
<dbReference type="InterPro" id="IPR005119">
    <property type="entry name" value="LysR_subst-bd"/>
</dbReference>
<evidence type="ECO:0000256" key="4">
    <source>
        <dbReference type="ARBA" id="ARBA00023163"/>
    </source>
</evidence>
<evidence type="ECO:0000256" key="3">
    <source>
        <dbReference type="ARBA" id="ARBA00023125"/>
    </source>
</evidence>
<evidence type="ECO:0000313" key="6">
    <source>
        <dbReference type="EMBL" id="MBB5721727.1"/>
    </source>
</evidence>
<dbReference type="AlphaFoldDB" id="A0A7W9BK41"/>
<dbReference type="GO" id="GO:0043565">
    <property type="term" value="F:sequence-specific DNA binding"/>
    <property type="evidence" value="ECO:0007669"/>
    <property type="project" value="TreeGrafter"/>
</dbReference>
<comment type="similarity">
    <text evidence="1">Belongs to the LysR transcriptional regulatory family.</text>
</comment>
<dbReference type="PROSITE" id="PS50931">
    <property type="entry name" value="HTH_LYSR"/>
    <property type="match status" value="1"/>
</dbReference>
<dbReference type="Gene3D" id="3.40.190.290">
    <property type="match status" value="1"/>
</dbReference>
<dbReference type="GO" id="GO:0006351">
    <property type="term" value="P:DNA-templated transcription"/>
    <property type="evidence" value="ECO:0007669"/>
    <property type="project" value="TreeGrafter"/>
</dbReference>
<dbReference type="PANTHER" id="PTHR30537">
    <property type="entry name" value="HTH-TYPE TRANSCRIPTIONAL REGULATOR"/>
    <property type="match status" value="1"/>
</dbReference>
<proteinExistence type="inferred from homology"/>
<reference evidence="6 7" key="1">
    <citation type="submission" date="2020-08" db="EMBL/GenBank/DDBJ databases">
        <title>Genomic Encyclopedia of Type Strains, Phase IV (KMG-IV): sequencing the most valuable type-strain genomes for metagenomic binning, comparative biology and taxonomic classification.</title>
        <authorList>
            <person name="Goeker M."/>
        </authorList>
    </citation>
    <scope>NUCLEOTIDE SEQUENCE [LARGE SCALE GENOMIC DNA]</scope>
    <source>
        <strain evidence="6 7">DSM 101064</strain>
    </source>
</reference>
<dbReference type="Gene3D" id="1.10.10.10">
    <property type="entry name" value="Winged helix-like DNA-binding domain superfamily/Winged helix DNA-binding domain"/>
    <property type="match status" value="1"/>
</dbReference>
<evidence type="ECO:0000259" key="5">
    <source>
        <dbReference type="PROSITE" id="PS50931"/>
    </source>
</evidence>
<sequence length="296" mass="31930">MQNWDDMRIFLAVARANGLSGAAPALKMDPATLGRRVARLEAAVGAPLFVKSPQGYALTDLGQRMRDKAIEAEAALALAMDEGQGGTRGLTGQIRIGSPDGVANYVLPQVVAAIQADNPGLEVQVLALPRMVNLSQREADMAVTVSPPAAQRLNVDAITDYNLHLAQRADALPINHLDDLNGRRIVGYIPDMIFDKELDYLGEIGARAVALASNSVAVQVQMLRHGGVGFVHDFALQAAPELRRVLIDQVSLTRTLYLVRHKSDRQSERLSRFAEVLSAGIKAEVARLEQTVGLTD</sequence>
<dbReference type="SUPFAM" id="SSF53850">
    <property type="entry name" value="Periplasmic binding protein-like II"/>
    <property type="match status" value="1"/>
</dbReference>
<feature type="domain" description="HTH lysR-type" evidence="5">
    <location>
        <begin position="1"/>
        <end position="59"/>
    </location>
</feature>
<dbReference type="InterPro" id="IPR036390">
    <property type="entry name" value="WH_DNA-bd_sf"/>
</dbReference>
<comment type="caution">
    <text evidence="6">The sequence shown here is derived from an EMBL/GenBank/DDBJ whole genome shotgun (WGS) entry which is preliminary data.</text>
</comment>
<keyword evidence="7" id="KW-1185">Reference proteome</keyword>
<dbReference type="InterPro" id="IPR000847">
    <property type="entry name" value="LysR_HTH_N"/>
</dbReference>
<dbReference type="Pfam" id="PF00126">
    <property type="entry name" value="HTH_1"/>
    <property type="match status" value="1"/>
</dbReference>
<evidence type="ECO:0000256" key="1">
    <source>
        <dbReference type="ARBA" id="ARBA00009437"/>
    </source>
</evidence>
<organism evidence="6 7">
    <name type="scientific">Yoonia ponticola</name>
    <dbReference type="NCBI Taxonomy" id="1524255"/>
    <lineage>
        <taxon>Bacteria</taxon>
        <taxon>Pseudomonadati</taxon>
        <taxon>Pseudomonadota</taxon>
        <taxon>Alphaproteobacteria</taxon>
        <taxon>Rhodobacterales</taxon>
        <taxon>Paracoccaceae</taxon>
        <taxon>Yoonia</taxon>
    </lineage>
</organism>
<dbReference type="RefSeq" id="WP_183527345.1">
    <property type="nucleotide sequence ID" value="NZ_JACIJM010000003.1"/>
</dbReference>
<dbReference type="EMBL" id="JACIJM010000003">
    <property type="protein sequence ID" value="MBB5721727.1"/>
    <property type="molecule type" value="Genomic_DNA"/>
</dbReference>
<gene>
    <name evidence="6" type="ORF">FHS72_001339</name>
</gene>
<name>A0A7W9BK41_9RHOB</name>
<dbReference type="GO" id="GO:0003700">
    <property type="term" value="F:DNA-binding transcription factor activity"/>
    <property type="evidence" value="ECO:0007669"/>
    <property type="project" value="InterPro"/>
</dbReference>
<dbReference type="Pfam" id="PF03466">
    <property type="entry name" value="LysR_substrate"/>
    <property type="match status" value="1"/>
</dbReference>
<dbReference type="InterPro" id="IPR058163">
    <property type="entry name" value="LysR-type_TF_proteobact-type"/>
</dbReference>
<dbReference type="PANTHER" id="PTHR30537:SF3">
    <property type="entry name" value="TRANSCRIPTIONAL REGULATORY PROTEIN"/>
    <property type="match status" value="1"/>
</dbReference>
<keyword evidence="3 6" id="KW-0238">DNA-binding</keyword>
<dbReference type="Proteomes" id="UP000535415">
    <property type="component" value="Unassembled WGS sequence"/>
</dbReference>
<accession>A0A7W9BK41</accession>
<keyword evidence="4" id="KW-0804">Transcription</keyword>
<evidence type="ECO:0000313" key="7">
    <source>
        <dbReference type="Proteomes" id="UP000535415"/>
    </source>
</evidence>
<protein>
    <submittedName>
        <fullName evidence="6">DNA-binding transcriptional LysR family regulator</fullName>
    </submittedName>
</protein>
<keyword evidence="2" id="KW-0805">Transcription regulation</keyword>
<dbReference type="InterPro" id="IPR036388">
    <property type="entry name" value="WH-like_DNA-bd_sf"/>
</dbReference>
<dbReference type="CDD" id="cd05466">
    <property type="entry name" value="PBP2_LTTR_substrate"/>
    <property type="match status" value="1"/>
</dbReference>
<evidence type="ECO:0000256" key="2">
    <source>
        <dbReference type="ARBA" id="ARBA00023015"/>
    </source>
</evidence>